<dbReference type="InterPro" id="IPR011009">
    <property type="entry name" value="Kinase-like_dom_sf"/>
</dbReference>
<dbReference type="SUPFAM" id="SSF56112">
    <property type="entry name" value="Protein kinase-like (PK-like)"/>
    <property type="match status" value="2"/>
</dbReference>
<dbReference type="AlphaFoldDB" id="A0AA38NW29"/>
<feature type="non-terminal residue" evidence="3">
    <location>
        <position position="1"/>
    </location>
</feature>
<evidence type="ECO:0000256" key="1">
    <source>
        <dbReference type="SAM" id="MobiDB-lite"/>
    </source>
</evidence>
<accession>A0AA38NW29</accession>
<protein>
    <recommendedName>
        <fullName evidence="2">Protein kinase domain-containing protein</fullName>
    </recommendedName>
</protein>
<feature type="region of interest" description="Disordered" evidence="1">
    <location>
        <begin position="460"/>
        <end position="480"/>
    </location>
</feature>
<evidence type="ECO:0000313" key="3">
    <source>
        <dbReference type="EMBL" id="KAJ3831679.1"/>
    </source>
</evidence>
<dbReference type="Gene3D" id="1.10.510.10">
    <property type="entry name" value="Transferase(Phosphotransferase) domain 1"/>
    <property type="match status" value="2"/>
</dbReference>
<organism evidence="3 4">
    <name type="scientific">Lentinula raphanica</name>
    <dbReference type="NCBI Taxonomy" id="153919"/>
    <lineage>
        <taxon>Eukaryota</taxon>
        <taxon>Fungi</taxon>
        <taxon>Dikarya</taxon>
        <taxon>Basidiomycota</taxon>
        <taxon>Agaricomycotina</taxon>
        <taxon>Agaricomycetes</taxon>
        <taxon>Agaricomycetidae</taxon>
        <taxon>Agaricales</taxon>
        <taxon>Marasmiineae</taxon>
        <taxon>Omphalotaceae</taxon>
        <taxon>Lentinula</taxon>
    </lineage>
</organism>
<sequence length="853" mass="100406">MSTSQDTTLEDSEDSNLYNKSLWPSEIFWRDHYEWLKNKGYLLRPRYHPDWVPSWSESTIFPYRFEDSRIQLLIPNNLDAIRIADRQPVMLRLADSPSISDELEIGHLVSSGNMQCDPWNHCVPIYDTMEIPKARNDGRNCIVVMPYLVPWDKIEFQTVGEVVDFCSQVFEFMHSHNIAHNDAKNNNIMMDWLPLYPLPPHFHDASMRMDWKGRSKPRNRTLYPVRYYFIDWDLSKVYDAKTRTTRVPVRLPGYGGDRTVPEFKRNEPCNPFAVDVYCLGNVIRQKFIEGDPFVYDPPRRNVGFLCELIADMTHDDPLKRPTMDDVVVRFEKIREGLTWWKLRSRVSDKTIPLLFHHLYAPVHWSVQLSYILRWKRAIPKHTHPDHSNPSDMQCRGPSMMSMLPCVLSTSIATDCMIVHRRTGCITRTKTKEWKYKSATELADYILTTQYLIKDEDRQECGFSNDESTPPRHSFSMSSSQESVIKDTSERLVHNRTLWDHEIIWRDHYDWLKSKGYLLRPRYRPDWIPSWIGSSEFPLMFEDYQTQPLIPFNIDAIRVADGTPVMLRLADPPLMSDELKIGHLVSSGDMQSDPRNHCIPIYETIEMPEARDDGRKCIVVMPYLVPWDRVEFQTVGEVVDFCSQVFEGLQFMHNHNIAHNDAKNNNIMMDWSPLYPKPPHFISPWKRMDWKGPAKPRKRTLYPVRYYFIDWDLSKVYDAKIRTTRVPVRLPGYGGDQTVPEFKRRESCNPFTVDIYCLGNVIRQKFIEVCIIHLAGDPNVRDPPRRNVGFLRELIADMTDDNPLKRPTMDEVVVRFEKIRKGLSWWKLRSRVSDKTFPLLFHRLYSPIHWSVHG</sequence>
<dbReference type="GO" id="GO:0004672">
    <property type="term" value="F:protein kinase activity"/>
    <property type="evidence" value="ECO:0007669"/>
    <property type="project" value="InterPro"/>
</dbReference>
<reference evidence="3" key="1">
    <citation type="submission" date="2022-08" db="EMBL/GenBank/DDBJ databases">
        <authorList>
            <consortium name="DOE Joint Genome Institute"/>
            <person name="Min B."/>
            <person name="Riley R."/>
            <person name="Sierra-Patev S."/>
            <person name="Naranjo-Ortiz M."/>
            <person name="Looney B."/>
            <person name="Konkel Z."/>
            <person name="Slot J.C."/>
            <person name="Sakamoto Y."/>
            <person name="Steenwyk J.L."/>
            <person name="Rokas A."/>
            <person name="Carro J."/>
            <person name="Camarero S."/>
            <person name="Ferreira P."/>
            <person name="Molpeceres G."/>
            <person name="Ruiz-Duenas F.J."/>
            <person name="Serrano A."/>
            <person name="Henrissat B."/>
            <person name="Drula E."/>
            <person name="Hughes K.W."/>
            <person name="Mata J.L."/>
            <person name="Ishikawa N.K."/>
            <person name="Vargas-Isla R."/>
            <person name="Ushijima S."/>
            <person name="Smith C.A."/>
            <person name="Ahrendt S."/>
            <person name="Andreopoulos W."/>
            <person name="He G."/>
            <person name="Labutti K."/>
            <person name="Lipzen A."/>
            <person name="Ng V."/>
            <person name="Sandor L."/>
            <person name="Barry K."/>
            <person name="Martinez A.T."/>
            <person name="Xiao Y."/>
            <person name="Gibbons J.G."/>
            <person name="Terashima K."/>
            <person name="Hibbett D.S."/>
            <person name="Grigoriev I.V."/>
        </authorList>
    </citation>
    <scope>NUCLEOTIDE SEQUENCE</scope>
    <source>
        <strain evidence="3">TFB9207</strain>
    </source>
</reference>
<dbReference type="PROSITE" id="PS50011">
    <property type="entry name" value="PROTEIN_KINASE_DOM"/>
    <property type="match status" value="1"/>
</dbReference>
<dbReference type="Proteomes" id="UP001163846">
    <property type="component" value="Unassembled WGS sequence"/>
</dbReference>
<keyword evidence="4" id="KW-1185">Reference proteome</keyword>
<dbReference type="GO" id="GO:0005524">
    <property type="term" value="F:ATP binding"/>
    <property type="evidence" value="ECO:0007669"/>
    <property type="project" value="InterPro"/>
</dbReference>
<evidence type="ECO:0000259" key="2">
    <source>
        <dbReference type="PROSITE" id="PS50011"/>
    </source>
</evidence>
<dbReference type="EMBL" id="MU807303">
    <property type="protein sequence ID" value="KAJ3831679.1"/>
    <property type="molecule type" value="Genomic_DNA"/>
</dbReference>
<gene>
    <name evidence="3" type="ORF">F5878DRAFT_501812</name>
</gene>
<proteinExistence type="predicted"/>
<evidence type="ECO:0000313" key="4">
    <source>
        <dbReference type="Proteomes" id="UP001163846"/>
    </source>
</evidence>
<dbReference type="PANTHER" id="PTHR24362">
    <property type="entry name" value="SERINE/THREONINE-PROTEIN KINASE NEK"/>
    <property type="match status" value="1"/>
</dbReference>
<name>A0AA38NW29_9AGAR</name>
<feature type="domain" description="Protein kinase" evidence="2">
    <location>
        <begin position="525"/>
        <end position="818"/>
    </location>
</feature>
<comment type="caution">
    <text evidence="3">The sequence shown here is derived from an EMBL/GenBank/DDBJ whole genome shotgun (WGS) entry which is preliminary data.</text>
</comment>
<dbReference type="InterPro" id="IPR000719">
    <property type="entry name" value="Prot_kinase_dom"/>
</dbReference>
<dbReference type="PANTHER" id="PTHR24362:SF309">
    <property type="entry name" value="PROTEIN KINASE DOMAIN-CONTAINING PROTEIN"/>
    <property type="match status" value="1"/>
</dbReference>